<evidence type="ECO:0008006" key="4">
    <source>
        <dbReference type="Google" id="ProtNLM"/>
    </source>
</evidence>
<gene>
    <name evidence="2" type="ORF">SAMN05216213_11064</name>
</gene>
<proteinExistence type="predicted"/>
<organism evidence="2 3">
    <name type="scientific">Ectopseudomonas guguanensis</name>
    <dbReference type="NCBI Taxonomy" id="1198456"/>
    <lineage>
        <taxon>Bacteria</taxon>
        <taxon>Pseudomonadati</taxon>
        <taxon>Pseudomonadota</taxon>
        <taxon>Gammaproteobacteria</taxon>
        <taxon>Pseudomonadales</taxon>
        <taxon>Pseudomonadaceae</taxon>
        <taxon>Ectopseudomonas</taxon>
    </lineage>
</organism>
<dbReference type="Proteomes" id="UP000199460">
    <property type="component" value="Unassembled WGS sequence"/>
</dbReference>
<dbReference type="OrthoDB" id="8610787at2"/>
<keyword evidence="3" id="KW-1185">Reference proteome</keyword>
<evidence type="ECO:0000313" key="3">
    <source>
        <dbReference type="Proteomes" id="UP000199460"/>
    </source>
</evidence>
<protein>
    <recommendedName>
        <fullName evidence="4">Site-specific recombinase XerD</fullName>
    </recommendedName>
</protein>
<dbReference type="GO" id="GO:0003677">
    <property type="term" value="F:DNA binding"/>
    <property type="evidence" value="ECO:0007669"/>
    <property type="project" value="InterPro"/>
</dbReference>
<evidence type="ECO:0000313" key="2">
    <source>
        <dbReference type="EMBL" id="SDP98719.1"/>
    </source>
</evidence>
<evidence type="ECO:0000256" key="1">
    <source>
        <dbReference type="SAM" id="MobiDB-lite"/>
    </source>
</evidence>
<feature type="region of interest" description="Disordered" evidence="1">
    <location>
        <begin position="146"/>
        <end position="165"/>
    </location>
</feature>
<dbReference type="InterPro" id="IPR011010">
    <property type="entry name" value="DNA_brk_join_enz"/>
</dbReference>
<dbReference type="AlphaFoldDB" id="A0A1H0X796"/>
<name>A0A1H0X796_9GAMM</name>
<reference evidence="3" key="1">
    <citation type="submission" date="2016-10" db="EMBL/GenBank/DDBJ databases">
        <authorList>
            <person name="Varghese N."/>
            <person name="Submissions S."/>
        </authorList>
    </citation>
    <scope>NUCLEOTIDE SEQUENCE [LARGE SCALE GENOMIC DNA]</scope>
    <source>
        <strain evidence="3">JCM 18416</strain>
    </source>
</reference>
<accession>A0A1H0X796</accession>
<sequence length="420" mass="47474">MKIAPQPLFEVLTRFKKLEFKSPELRYELPEVRAFLEGFPAALRAKEGYAAVGAFLKTRSDNETTFNSYRNHAECLLLWSLLEAQKPLLELNHSDSKSFIAFCLKPPNSWVGPVVRGRFTRIGSRMAHESDSYMVNGDWRPFNWHSPKRDRSASSGSAPPPLSGPPVGLSQASLNKCISVCKCLFVYAVGEDLTNVNPFASRRLPTRGGRILRNDGARSLSKDQWLYVIDTAAGMASEDVRHERTLFILATVYAMYLNVSDLSGTGRDAPAMKDFRRDAAGLWWLYLRKGGRLIDRVRAPQEYLDVYLARYRRILNLPPLPSDDEAVPLLCTLRGRPGLSDHHIRGLLQPVFDLALVRMRQDGWSEMEVDQLRSASLQWIRNTSARLASPNLNVLELQAALRIRDVIRYTAKVPNEESDS</sequence>
<dbReference type="EMBL" id="FNJJ01000010">
    <property type="protein sequence ID" value="SDP98719.1"/>
    <property type="molecule type" value="Genomic_DNA"/>
</dbReference>
<dbReference type="SUPFAM" id="SSF56349">
    <property type="entry name" value="DNA breaking-rejoining enzymes"/>
    <property type="match status" value="1"/>
</dbReference>